<protein>
    <submittedName>
        <fullName evidence="5">Universal stress protein</fullName>
    </submittedName>
</protein>
<evidence type="ECO:0000256" key="1">
    <source>
        <dbReference type="ARBA" id="ARBA00008791"/>
    </source>
</evidence>
<dbReference type="InterPro" id="IPR014729">
    <property type="entry name" value="Rossmann-like_a/b/a_fold"/>
</dbReference>
<dbReference type="RefSeq" id="WP_264070848.1">
    <property type="nucleotide sequence ID" value="NZ_JACKTY010000045.1"/>
</dbReference>
<evidence type="ECO:0000313" key="6">
    <source>
        <dbReference type="Proteomes" id="UP001526201"/>
    </source>
</evidence>
<name>A0ABT3CK26_9MYCO</name>
<dbReference type="Gene3D" id="3.40.50.620">
    <property type="entry name" value="HUPs"/>
    <property type="match status" value="2"/>
</dbReference>
<dbReference type="EMBL" id="JACKTY010000045">
    <property type="protein sequence ID" value="MCV7229591.1"/>
    <property type="molecule type" value="Genomic_DNA"/>
</dbReference>
<sequence length="313" mass="32531">MGDTGSIVVGVDGSNHTVAAARWAAAVAARSGDTLHLVHVMSSVDQALMTIITPEREDAGSAPRELGHEVLDRTADAVRADFPELSIVRTLSQRPIEDLLTELSRQARLVVLACADVSPLGALVVGSTTVTVARHSHCPVVAWRGDASAPNPAPIVVGIDETREPHACLMTALGLADQLGVPLIVVHALSPRRAPGDINIPILVDYEELEHEALQRLSSAVAPVAGHWPRVDVRCAVGTGNASRVILDHADGAQFVVVGNRGRGSLASAILGSTGLSLLHHSSVPVIVCPTPAASDEAHSVQGVSPNTTAARQ</sequence>
<feature type="domain" description="UspA" evidence="4">
    <location>
        <begin position="154"/>
        <end position="290"/>
    </location>
</feature>
<comment type="similarity">
    <text evidence="1">Belongs to the universal stress protein A family.</text>
</comment>
<keyword evidence="6" id="KW-1185">Reference proteome</keyword>
<evidence type="ECO:0000256" key="3">
    <source>
        <dbReference type="ARBA" id="ARBA00022840"/>
    </source>
</evidence>
<feature type="domain" description="UspA" evidence="4">
    <location>
        <begin position="6"/>
        <end position="142"/>
    </location>
</feature>
<dbReference type="Pfam" id="PF00582">
    <property type="entry name" value="Usp"/>
    <property type="match status" value="2"/>
</dbReference>
<evidence type="ECO:0000313" key="5">
    <source>
        <dbReference type="EMBL" id="MCV7229591.1"/>
    </source>
</evidence>
<organism evidence="5 6">
    <name type="scientific">Mycolicibacterium komossense</name>
    <dbReference type="NCBI Taxonomy" id="1779"/>
    <lineage>
        <taxon>Bacteria</taxon>
        <taxon>Bacillati</taxon>
        <taxon>Actinomycetota</taxon>
        <taxon>Actinomycetes</taxon>
        <taxon>Mycobacteriales</taxon>
        <taxon>Mycobacteriaceae</taxon>
        <taxon>Mycolicibacterium</taxon>
    </lineage>
</organism>
<evidence type="ECO:0000256" key="2">
    <source>
        <dbReference type="ARBA" id="ARBA00022741"/>
    </source>
</evidence>
<dbReference type="PANTHER" id="PTHR46268:SF27">
    <property type="entry name" value="UNIVERSAL STRESS PROTEIN RV2623"/>
    <property type="match status" value="1"/>
</dbReference>
<dbReference type="InterPro" id="IPR006016">
    <property type="entry name" value="UspA"/>
</dbReference>
<keyword evidence="2" id="KW-0547">Nucleotide-binding</keyword>
<dbReference type="PANTHER" id="PTHR46268">
    <property type="entry name" value="STRESS RESPONSE PROTEIN NHAX"/>
    <property type="match status" value="1"/>
</dbReference>
<reference evidence="5 6" key="1">
    <citation type="journal article" date="2022" name="BMC Genomics">
        <title>Comparative genome analysis of mycobacteria focusing on tRNA and non-coding RNA.</title>
        <authorList>
            <person name="Behra P.R.K."/>
            <person name="Pettersson B.M.F."/>
            <person name="Ramesh M."/>
            <person name="Das S."/>
            <person name="Dasgupta S."/>
            <person name="Kirsebom L.A."/>
        </authorList>
    </citation>
    <scope>NUCLEOTIDE SEQUENCE [LARGE SCALE GENOMIC DNA]</scope>
    <source>
        <strain evidence="5 6">DSM 44078</strain>
    </source>
</reference>
<dbReference type="SUPFAM" id="SSF52402">
    <property type="entry name" value="Adenine nucleotide alpha hydrolases-like"/>
    <property type="match status" value="2"/>
</dbReference>
<evidence type="ECO:0000259" key="4">
    <source>
        <dbReference type="Pfam" id="PF00582"/>
    </source>
</evidence>
<dbReference type="Proteomes" id="UP001526201">
    <property type="component" value="Unassembled WGS sequence"/>
</dbReference>
<accession>A0ABT3CK26</accession>
<gene>
    <name evidence="5" type="ORF">H7J73_26635</name>
</gene>
<keyword evidence="3" id="KW-0067">ATP-binding</keyword>
<proteinExistence type="inferred from homology"/>
<dbReference type="InterPro" id="IPR006015">
    <property type="entry name" value="Universal_stress_UspA"/>
</dbReference>
<dbReference type="PRINTS" id="PR01438">
    <property type="entry name" value="UNVRSLSTRESS"/>
</dbReference>
<comment type="caution">
    <text evidence="5">The sequence shown here is derived from an EMBL/GenBank/DDBJ whole genome shotgun (WGS) entry which is preliminary data.</text>
</comment>